<dbReference type="EMBL" id="JAATWB010000001">
    <property type="protein sequence ID" value="NJA88151.1"/>
    <property type="molecule type" value="Genomic_DNA"/>
</dbReference>
<proteinExistence type="predicted"/>
<sequence length="263" mass="27432">MRVALFVTCLVDLMRPSVGFATLQLLEDAGCSVTVPDGQTCCGQPAYSSGDRAVAQQLAKKVIAEFEGFDYVVAPSGSCADHIRNAYPLLLADEDDWAARAKALSARVFELTDFLCTVLKVDTVAGRFAGSVTYHDSCSGLRGLGIREQPRHLLSKVPGLELREMTAANECCGFGGAFSLRFGDLSAAIAARKCGNVRATQADAIVGGDLGCLLNIEGRLRREGDEQTRVLHVAEVLAGVDGVEHGADAATGGAKGVAGGGAL</sequence>
<organism evidence="2 3">
    <name type="scientific">Rhodocyclus gracilis</name>
    <dbReference type="NCBI Taxonomy" id="2929842"/>
    <lineage>
        <taxon>Bacteria</taxon>
        <taxon>Pseudomonadati</taxon>
        <taxon>Pseudomonadota</taxon>
        <taxon>Betaproteobacteria</taxon>
        <taxon>Rhodocyclales</taxon>
        <taxon>Rhodocyclaceae</taxon>
        <taxon>Rhodocyclus</taxon>
    </lineage>
</organism>
<reference evidence="3" key="1">
    <citation type="submission" date="2020-03" db="EMBL/GenBank/DDBJ databases">
        <title>Whole-genome sequence of the purple nonsulfur bacterium Rhodocyclus tenuis DSM112.</title>
        <authorList>
            <person name="Kyndt J.A."/>
            <person name="Meyer T.E."/>
        </authorList>
    </citation>
    <scope>NUCLEOTIDE SEQUENCE [LARGE SCALE GENOMIC DNA]</scope>
    <source>
        <strain evidence="3">DSM 112</strain>
    </source>
</reference>
<keyword evidence="3" id="KW-1185">Reference proteome</keyword>
<dbReference type="PANTHER" id="PTHR30296">
    <property type="entry name" value="UNCHARACTERIZED PROTEIN YKGE"/>
    <property type="match status" value="1"/>
</dbReference>
<dbReference type="PANTHER" id="PTHR30296:SF0">
    <property type="entry name" value="LACTATE UTILIZATION PROTEIN A"/>
    <property type="match status" value="1"/>
</dbReference>
<protein>
    <submittedName>
        <fullName evidence="2">(Fe-S)-binding protein</fullName>
    </submittedName>
</protein>
<evidence type="ECO:0000313" key="2">
    <source>
        <dbReference type="EMBL" id="NJA88151.1"/>
    </source>
</evidence>
<dbReference type="Pfam" id="PF02754">
    <property type="entry name" value="CCG"/>
    <property type="match status" value="2"/>
</dbReference>
<gene>
    <name evidence="2" type="ORF">HCX48_02800</name>
</gene>
<evidence type="ECO:0000259" key="1">
    <source>
        <dbReference type="Pfam" id="PF02754"/>
    </source>
</evidence>
<dbReference type="RefSeq" id="WP_167680770.1">
    <property type="nucleotide sequence ID" value="NZ_JAATWB010000001.1"/>
</dbReference>
<accession>A0ABX0WEK3</accession>
<name>A0ABX0WEK3_9RHOO</name>
<dbReference type="Proteomes" id="UP000720344">
    <property type="component" value="Unassembled WGS sequence"/>
</dbReference>
<feature type="domain" description="Cysteine-rich" evidence="1">
    <location>
        <begin position="132"/>
        <end position="216"/>
    </location>
</feature>
<comment type="caution">
    <text evidence="2">The sequence shown here is derived from an EMBL/GenBank/DDBJ whole genome shotgun (WGS) entry which is preliminary data.</text>
</comment>
<feature type="domain" description="Cysteine-rich" evidence="1">
    <location>
        <begin position="3"/>
        <end position="83"/>
    </location>
</feature>
<evidence type="ECO:0000313" key="3">
    <source>
        <dbReference type="Proteomes" id="UP000720344"/>
    </source>
</evidence>
<dbReference type="InterPro" id="IPR004017">
    <property type="entry name" value="Cys_rich_dom"/>
</dbReference>